<feature type="transmembrane region" description="Helical" evidence="1">
    <location>
        <begin position="187"/>
        <end position="205"/>
    </location>
</feature>
<comment type="caution">
    <text evidence="2">The sequence shown here is derived from an EMBL/GenBank/DDBJ whole genome shotgun (WGS) entry which is preliminary data.</text>
</comment>
<dbReference type="Pfam" id="PF05975">
    <property type="entry name" value="EcsB"/>
    <property type="match status" value="1"/>
</dbReference>
<feature type="transmembrane region" description="Helical" evidence="1">
    <location>
        <begin position="107"/>
        <end position="127"/>
    </location>
</feature>
<dbReference type="Proteomes" id="UP000656813">
    <property type="component" value="Unassembled WGS sequence"/>
</dbReference>
<feature type="transmembrane region" description="Helical" evidence="1">
    <location>
        <begin position="348"/>
        <end position="369"/>
    </location>
</feature>
<evidence type="ECO:0000313" key="2">
    <source>
        <dbReference type="EMBL" id="GGH87385.1"/>
    </source>
</evidence>
<keyword evidence="1" id="KW-0812">Transmembrane</keyword>
<feature type="transmembrane region" description="Helical" evidence="1">
    <location>
        <begin position="307"/>
        <end position="327"/>
    </location>
</feature>
<feature type="transmembrane region" description="Helical" evidence="1">
    <location>
        <begin position="61"/>
        <end position="80"/>
    </location>
</feature>
<feature type="transmembrane region" description="Helical" evidence="1">
    <location>
        <begin position="282"/>
        <end position="301"/>
    </location>
</feature>
<dbReference type="GO" id="GO:0016020">
    <property type="term" value="C:membrane"/>
    <property type="evidence" value="ECO:0007669"/>
    <property type="project" value="InterPro"/>
</dbReference>
<keyword evidence="3" id="KW-1185">Reference proteome</keyword>
<sequence>MGKIEALWSQRLREHWDMTSRYLRLLSNSGFMFSLYILIVGGGYFYQQWVKGLPETFPTEWILLLLFGFFIVRSPVRTLLRSADLVFLLPLEEKLEDYFKKAIRYSYIMQCIPLLFLWAIAMPLYLHTVDHRIGAYVLVLIVLFILKAWNLFCSWAETFVFASFKYKGLRGVFSFVFIYLLLAEAPWYFLVILIALALVLTLFVYNPLQRQHLMKWDVLLDIEMRQAANFDRFANLITDVPHMQNRIKPRNYLKAVTEIFAYSPKATFKKYFSKTFLRSGDYFGIYVRLLVIGGIVIWMAGGDLSSVIIAVVTVYLTAMQLLPLWNAGAIEGPGLLFPIPNKVRERNFLSVLMLLLVSEAIVLGIIALVVGISVIFALLTAGAGIVFAFLFTYGYASRKIRRSSLEL</sequence>
<feature type="transmembrane region" description="Helical" evidence="1">
    <location>
        <begin position="21"/>
        <end position="46"/>
    </location>
</feature>
<feature type="transmembrane region" description="Helical" evidence="1">
    <location>
        <begin position="164"/>
        <end position="181"/>
    </location>
</feature>
<reference evidence="2" key="2">
    <citation type="submission" date="2020-09" db="EMBL/GenBank/DDBJ databases">
        <authorList>
            <person name="Sun Q."/>
            <person name="Zhou Y."/>
        </authorList>
    </citation>
    <scope>NUCLEOTIDE SEQUENCE</scope>
    <source>
        <strain evidence="2">CGMCC 1.12777</strain>
    </source>
</reference>
<keyword evidence="1" id="KW-1133">Transmembrane helix</keyword>
<accession>A0A8J2ZZA1</accession>
<dbReference type="InterPro" id="IPR010288">
    <property type="entry name" value="EcsB_ABC"/>
</dbReference>
<dbReference type="AlphaFoldDB" id="A0A8J2ZZA1"/>
<dbReference type="RefSeq" id="WP_188498892.1">
    <property type="nucleotide sequence ID" value="NZ_BMFV01000039.1"/>
</dbReference>
<organism evidence="2 3">
    <name type="scientific">Pullulanibacillus pueri</name>
    <dbReference type="NCBI Taxonomy" id="1437324"/>
    <lineage>
        <taxon>Bacteria</taxon>
        <taxon>Bacillati</taxon>
        <taxon>Bacillota</taxon>
        <taxon>Bacilli</taxon>
        <taxon>Bacillales</taxon>
        <taxon>Sporolactobacillaceae</taxon>
        <taxon>Pullulanibacillus</taxon>
    </lineage>
</organism>
<proteinExistence type="predicted"/>
<dbReference type="EMBL" id="BMFV01000039">
    <property type="protein sequence ID" value="GGH87385.1"/>
    <property type="molecule type" value="Genomic_DNA"/>
</dbReference>
<evidence type="ECO:0000256" key="1">
    <source>
        <dbReference type="SAM" id="Phobius"/>
    </source>
</evidence>
<reference evidence="2" key="1">
    <citation type="journal article" date="2014" name="Int. J. Syst. Evol. Microbiol.">
        <title>Complete genome sequence of Corynebacterium casei LMG S-19264T (=DSM 44701T), isolated from a smear-ripened cheese.</title>
        <authorList>
            <consortium name="US DOE Joint Genome Institute (JGI-PGF)"/>
            <person name="Walter F."/>
            <person name="Albersmeier A."/>
            <person name="Kalinowski J."/>
            <person name="Ruckert C."/>
        </authorList>
    </citation>
    <scope>NUCLEOTIDE SEQUENCE</scope>
    <source>
        <strain evidence="2">CGMCC 1.12777</strain>
    </source>
</reference>
<feature type="transmembrane region" description="Helical" evidence="1">
    <location>
        <begin position="375"/>
        <end position="396"/>
    </location>
</feature>
<dbReference type="PIRSF" id="PIRSF037259">
    <property type="entry name" value="EcsB_ABC"/>
    <property type="match status" value="1"/>
</dbReference>
<name>A0A8J2ZZA1_9BACL</name>
<evidence type="ECO:0000313" key="3">
    <source>
        <dbReference type="Proteomes" id="UP000656813"/>
    </source>
</evidence>
<protein>
    <submittedName>
        <fullName evidence="2">ABC transporter permease</fullName>
    </submittedName>
</protein>
<gene>
    <name evidence="2" type="ORF">GCM10007096_37280</name>
</gene>
<feature type="transmembrane region" description="Helical" evidence="1">
    <location>
        <begin position="133"/>
        <end position="152"/>
    </location>
</feature>
<keyword evidence="1" id="KW-0472">Membrane</keyword>